<evidence type="ECO:0000313" key="13">
    <source>
        <dbReference type="Proteomes" id="UP000324707"/>
    </source>
</evidence>
<dbReference type="InterPro" id="IPR004516">
    <property type="entry name" value="HisRS/HisZ"/>
</dbReference>
<dbReference type="Pfam" id="PF03129">
    <property type="entry name" value="HGTP_anticodon"/>
    <property type="match status" value="1"/>
</dbReference>
<dbReference type="InterPro" id="IPR041715">
    <property type="entry name" value="HisRS-like_core"/>
</dbReference>
<dbReference type="Gene3D" id="3.40.50.800">
    <property type="entry name" value="Anticodon-binding domain"/>
    <property type="match status" value="1"/>
</dbReference>
<dbReference type="CDD" id="cd00859">
    <property type="entry name" value="HisRS_anticodon"/>
    <property type="match status" value="1"/>
</dbReference>
<dbReference type="InterPro" id="IPR045864">
    <property type="entry name" value="aa-tRNA-synth_II/BPL/LPL"/>
</dbReference>
<dbReference type="NCBIfam" id="TIGR00442">
    <property type="entry name" value="hisS"/>
    <property type="match status" value="1"/>
</dbReference>
<keyword evidence="7 9" id="KW-0030">Aminoacyl-tRNA synthetase</keyword>
<dbReference type="SUPFAM" id="SSF55681">
    <property type="entry name" value="Class II aaRS and biotin synthetases"/>
    <property type="match status" value="1"/>
</dbReference>
<dbReference type="PANTHER" id="PTHR43707">
    <property type="entry name" value="HISTIDYL-TRNA SYNTHETASE"/>
    <property type="match status" value="1"/>
</dbReference>
<dbReference type="GO" id="GO:0005524">
    <property type="term" value="F:ATP binding"/>
    <property type="evidence" value="ECO:0007669"/>
    <property type="project" value="UniProtKB-UniRule"/>
</dbReference>
<dbReference type="CDD" id="cd00773">
    <property type="entry name" value="HisRS-like_core"/>
    <property type="match status" value="1"/>
</dbReference>
<feature type="binding site" evidence="10">
    <location>
        <begin position="82"/>
        <end position="84"/>
    </location>
    <ligand>
        <name>L-histidine</name>
        <dbReference type="ChEBI" id="CHEBI:57595"/>
    </ligand>
</feature>
<comment type="caution">
    <text evidence="12">The sequence shown here is derived from an EMBL/GenBank/DDBJ whole genome shotgun (WGS) entry which is preliminary data.</text>
</comment>
<dbReference type="Pfam" id="PF13393">
    <property type="entry name" value="tRNA-synt_His"/>
    <property type="match status" value="1"/>
</dbReference>
<evidence type="ECO:0000256" key="8">
    <source>
        <dbReference type="ARBA" id="ARBA00047639"/>
    </source>
</evidence>
<name>A0A5C8E8K4_9SPIR</name>
<keyword evidence="5 9" id="KW-0067">ATP-binding</keyword>
<organism evidence="12 13">
    <name type="scientific">Brachyspira aalborgi</name>
    <dbReference type="NCBI Taxonomy" id="29522"/>
    <lineage>
        <taxon>Bacteria</taxon>
        <taxon>Pseudomonadati</taxon>
        <taxon>Spirochaetota</taxon>
        <taxon>Spirochaetia</taxon>
        <taxon>Brachyspirales</taxon>
        <taxon>Brachyspiraceae</taxon>
        <taxon>Brachyspira</taxon>
    </lineage>
</organism>
<dbReference type="Proteomes" id="UP000324707">
    <property type="component" value="Unassembled WGS sequence"/>
</dbReference>
<dbReference type="PANTHER" id="PTHR43707:SF1">
    <property type="entry name" value="HISTIDINE--TRNA LIGASE, MITOCHONDRIAL-RELATED"/>
    <property type="match status" value="1"/>
</dbReference>
<dbReference type="PIRSF" id="PIRSF001549">
    <property type="entry name" value="His-tRNA_synth"/>
    <property type="match status" value="1"/>
</dbReference>
<dbReference type="InterPro" id="IPR036621">
    <property type="entry name" value="Anticodon-bd_dom_sf"/>
</dbReference>
<feature type="binding site" evidence="10">
    <location>
        <position position="127"/>
    </location>
    <ligand>
        <name>L-histidine</name>
        <dbReference type="ChEBI" id="CHEBI:57595"/>
    </ligand>
</feature>
<keyword evidence="9" id="KW-0963">Cytoplasm</keyword>
<keyword evidence="4 9" id="KW-0547">Nucleotide-binding</keyword>
<gene>
    <name evidence="9" type="primary">hisS</name>
    <name evidence="12" type="ORF">EPJ69_02970</name>
</gene>
<comment type="similarity">
    <text evidence="1 9">Belongs to the class-II aminoacyl-tRNA synthetase family.</text>
</comment>
<dbReference type="InterPro" id="IPR033656">
    <property type="entry name" value="HisRS_anticodon"/>
</dbReference>
<proteinExistence type="inferred from homology"/>
<dbReference type="EMBL" id="SAXX01000007">
    <property type="protein sequence ID" value="TXJ34095.1"/>
    <property type="molecule type" value="Genomic_DNA"/>
</dbReference>
<feature type="binding site" evidence="10">
    <location>
        <begin position="262"/>
        <end position="263"/>
    </location>
    <ligand>
        <name>L-histidine</name>
        <dbReference type="ChEBI" id="CHEBI:57595"/>
    </ligand>
</feature>
<evidence type="ECO:0000256" key="7">
    <source>
        <dbReference type="ARBA" id="ARBA00023146"/>
    </source>
</evidence>
<evidence type="ECO:0000256" key="4">
    <source>
        <dbReference type="ARBA" id="ARBA00022741"/>
    </source>
</evidence>
<evidence type="ECO:0000256" key="3">
    <source>
        <dbReference type="ARBA" id="ARBA00022598"/>
    </source>
</evidence>
<evidence type="ECO:0000256" key="10">
    <source>
        <dbReference type="PIRSR" id="PIRSR001549-1"/>
    </source>
</evidence>
<evidence type="ECO:0000256" key="9">
    <source>
        <dbReference type="HAMAP-Rule" id="MF_00127"/>
    </source>
</evidence>
<comment type="subcellular location">
    <subcellularLocation>
        <location evidence="9">Cytoplasm</location>
    </subcellularLocation>
</comment>
<evidence type="ECO:0000256" key="5">
    <source>
        <dbReference type="ARBA" id="ARBA00022840"/>
    </source>
</evidence>
<dbReference type="EC" id="6.1.1.21" evidence="9"/>
<feature type="binding site" evidence="10">
    <location>
        <position position="113"/>
    </location>
    <ligand>
        <name>L-histidine</name>
        <dbReference type="ChEBI" id="CHEBI:57595"/>
    </ligand>
</feature>
<dbReference type="InterPro" id="IPR004154">
    <property type="entry name" value="Anticodon-bd"/>
</dbReference>
<evidence type="ECO:0000259" key="11">
    <source>
        <dbReference type="PROSITE" id="PS50862"/>
    </source>
</evidence>
<dbReference type="InterPro" id="IPR015807">
    <property type="entry name" value="His-tRNA-ligase"/>
</dbReference>
<comment type="subunit">
    <text evidence="2 9">Homodimer.</text>
</comment>
<dbReference type="InterPro" id="IPR006195">
    <property type="entry name" value="aa-tRNA-synth_II"/>
</dbReference>
<dbReference type="GO" id="GO:0006427">
    <property type="term" value="P:histidyl-tRNA aminoacylation"/>
    <property type="evidence" value="ECO:0007669"/>
    <property type="project" value="UniProtKB-UniRule"/>
</dbReference>
<evidence type="ECO:0000256" key="6">
    <source>
        <dbReference type="ARBA" id="ARBA00022917"/>
    </source>
</evidence>
<dbReference type="RefSeq" id="WP_147736073.1">
    <property type="nucleotide sequence ID" value="NZ_SAXX01000007.1"/>
</dbReference>
<sequence length="415" mass="47860">MLNIKKPRGTNDFFYESASKLEFIEKKIKDIVKLYGYERIRTPIFESTDLFTRGIGEDTDIVGKEMFTFEDRGGRSLTLRPEGTASVVRAYIENSMQNEFSINKLFYIGTMYRAERPQKGRYREFNQFGMECIGTSSPLIDAEVIALNINILKEFGIENANLIINTVGCPKCKPNYNKALREAIGNRKEELCETCKRRYETNILRMLDCKNEKCKEIMKDIPKFYDYVCEECKEHFDKLCEELNKINHKFIIEPMLVRGLDYYTKTVFEVQTNALGSQSAILGGGRYDNLIGLFNSGKNIPALGSAMGLERLLIVLENNQNIVKDRLDIFVIAFKETEKEVLKVMQELRASNISCDCDFSVKSIKNQFKSANKRNSKFALILGEDELKRNSCKLKNMDTSEEKEIPLNEIYRNII</sequence>
<reference evidence="12 13" key="1">
    <citation type="journal article" date="1992" name="Lakartidningen">
        <title>[Penicillin V and not amoxicillin is the first choice preparation in acute otitis].</title>
        <authorList>
            <person name="Kamme C."/>
            <person name="Lundgren K."/>
            <person name="Prellner K."/>
        </authorList>
    </citation>
    <scope>NUCLEOTIDE SEQUENCE [LARGE SCALE GENOMIC DNA]</scope>
    <source>
        <strain evidence="12 13">PC5538III-lc</strain>
    </source>
</reference>
<dbReference type="GO" id="GO:0004821">
    <property type="term" value="F:histidine-tRNA ligase activity"/>
    <property type="evidence" value="ECO:0007669"/>
    <property type="project" value="UniProtKB-UniRule"/>
</dbReference>
<evidence type="ECO:0000256" key="2">
    <source>
        <dbReference type="ARBA" id="ARBA00011738"/>
    </source>
</evidence>
<evidence type="ECO:0000313" key="12">
    <source>
        <dbReference type="EMBL" id="TXJ34095.1"/>
    </source>
</evidence>
<dbReference type="GO" id="GO:0005737">
    <property type="term" value="C:cytoplasm"/>
    <property type="evidence" value="ECO:0007669"/>
    <property type="project" value="UniProtKB-SubCell"/>
</dbReference>
<feature type="binding site" evidence="10">
    <location>
        <position position="258"/>
    </location>
    <ligand>
        <name>L-histidine</name>
        <dbReference type="ChEBI" id="CHEBI:57595"/>
    </ligand>
</feature>
<keyword evidence="6 9" id="KW-0648">Protein biosynthesis</keyword>
<dbReference type="SUPFAM" id="SSF52954">
    <property type="entry name" value="Class II aaRS ABD-related"/>
    <property type="match status" value="1"/>
</dbReference>
<keyword evidence="3 9" id="KW-0436">Ligase</keyword>
<feature type="domain" description="Aminoacyl-transfer RNA synthetases class-II family profile" evidence="11">
    <location>
        <begin position="24"/>
        <end position="326"/>
    </location>
</feature>
<dbReference type="AlphaFoldDB" id="A0A5C8E8K4"/>
<dbReference type="PROSITE" id="PS50862">
    <property type="entry name" value="AA_TRNA_LIGASE_II"/>
    <property type="match status" value="1"/>
</dbReference>
<feature type="binding site" evidence="10">
    <location>
        <position position="131"/>
    </location>
    <ligand>
        <name>L-histidine</name>
        <dbReference type="ChEBI" id="CHEBI:57595"/>
    </ligand>
</feature>
<comment type="catalytic activity">
    <reaction evidence="8 9">
        <text>tRNA(His) + L-histidine + ATP = L-histidyl-tRNA(His) + AMP + diphosphate + H(+)</text>
        <dbReference type="Rhea" id="RHEA:17313"/>
        <dbReference type="Rhea" id="RHEA-COMP:9665"/>
        <dbReference type="Rhea" id="RHEA-COMP:9689"/>
        <dbReference type="ChEBI" id="CHEBI:15378"/>
        <dbReference type="ChEBI" id="CHEBI:30616"/>
        <dbReference type="ChEBI" id="CHEBI:33019"/>
        <dbReference type="ChEBI" id="CHEBI:57595"/>
        <dbReference type="ChEBI" id="CHEBI:78442"/>
        <dbReference type="ChEBI" id="CHEBI:78527"/>
        <dbReference type="ChEBI" id="CHEBI:456215"/>
        <dbReference type="EC" id="6.1.1.21"/>
    </reaction>
</comment>
<protein>
    <recommendedName>
        <fullName evidence="9">Histidine--tRNA ligase</fullName>
        <ecNumber evidence="9">6.1.1.21</ecNumber>
    </recommendedName>
    <alternativeName>
        <fullName evidence="9">Histidyl-tRNA synthetase</fullName>
        <shortName evidence="9">HisRS</shortName>
    </alternativeName>
</protein>
<dbReference type="Gene3D" id="3.30.930.10">
    <property type="entry name" value="Bira Bifunctional Protein, Domain 2"/>
    <property type="match status" value="1"/>
</dbReference>
<dbReference type="HAMAP" id="MF_00127">
    <property type="entry name" value="His_tRNA_synth"/>
    <property type="match status" value="1"/>
</dbReference>
<evidence type="ECO:0000256" key="1">
    <source>
        <dbReference type="ARBA" id="ARBA00008226"/>
    </source>
</evidence>
<accession>A0A5C8E8K4</accession>